<dbReference type="InterPro" id="IPR036935">
    <property type="entry name" value="Ribosomal_bL9_N_sf"/>
</dbReference>
<dbReference type="InterPro" id="IPR009027">
    <property type="entry name" value="Ribosomal_bL9/RNase_H1_N"/>
</dbReference>
<evidence type="ECO:0000256" key="3">
    <source>
        <dbReference type="ARBA" id="ARBA00023274"/>
    </source>
</evidence>
<dbReference type="Gene3D" id="3.40.5.10">
    <property type="entry name" value="Ribosomal protein L9, N-terminal domain"/>
    <property type="match status" value="1"/>
</dbReference>
<evidence type="ECO:0000256" key="2">
    <source>
        <dbReference type="ARBA" id="ARBA00022980"/>
    </source>
</evidence>
<keyword evidence="3" id="KW-0687">Ribonucleoprotein</keyword>
<dbReference type="PANTHER" id="PTHR21368">
    <property type="entry name" value="50S RIBOSOMAL PROTEIN L9"/>
    <property type="match status" value="1"/>
</dbReference>
<dbReference type="SUPFAM" id="SSF55658">
    <property type="entry name" value="L9 N-domain-like"/>
    <property type="match status" value="1"/>
</dbReference>
<keyword evidence="6" id="KW-1185">Reference proteome</keyword>
<organism evidence="5 6">
    <name type="scientific">Basidiobolus ranarum</name>
    <dbReference type="NCBI Taxonomy" id="34480"/>
    <lineage>
        <taxon>Eukaryota</taxon>
        <taxon>Fungi</taxon>
        <taxon>Fungi incertae sedis</taxon>
        <taxon>Zoopagomycota</taxon>
        <taxon>Entomophthoromycotina</taxon>
        <taxon>Basidiobolomycetes</taxon>
        <taxon>Basidiobolales</taxon>
        <taxon>Basidiobolaceae</taxon>
        <taxon>Basidiobolus</taxon>
    </lineage>
</organism>
<protein>
    <recommendedName>
        <fullName evidence="4">Ribosomal protein L9 domain-containing protein</fullName>
    </recommendedName>
</protein>
<dbReference type="Pfam" id="PF01281">
    <property type="entry name" value="Ribosomal_L9_N"/>
    <property type="match status" value="1"/>
</dbReference>
<feature type="domain" description="Ribosomal protein L9" evidence="4">
    <location>
        <begin position="49"/>
        <end position="88"/>
    </location>
</feature>
<reference evidence="5 6" key="1">
    <citation type="submission" date="2023-04" db="EMBL/GenBank/DDBJ databases">
        <title>Genome of Basidiobolus ranarum AG-B5.</title>
        <authorList>
            <person name="Stajich J.E."/>
            <person name="Carter-House D."/>
            <person name="Gryganskyi A."/>
        </authorList>
    </citation>
    <scope>NUCLEOTIDE SEQUENCE [LARGE SCALE GENOMIC DNA]</scope>
    <source>
        <strain evidence="5 6">AG-B5</strain>
    </source>
</reference>
<evidence type="ECO:0000313" key="6">
    <source>
        <dbReference type="Proteomes" id="UP001479436"/>
    </source>
</evidence>
<evidence type="ECO:0000259" key="4">
    <source>
        <dbReference type="Pfam" id="PF01281"/>
    </source>
</evidence>
<comment type="caution">
    <text evidence="5">The sequence shown here is derived from an EMBL/GenBank/DDBJ whole genome shotgun (WGS) entry which is preliminary data.</text>
</comment>
<dbReference type="InterPro" id="IPR000244">
    <property type="entry name" value="Ribosomal_bL9"/>
</dbReference>
<gene>
    <name evidence="5" type="ORF">K7432_000414</name>
</gene>
<keyword evidence="2" id="KW-0689">Ribosomal protein</keyword>
<dbReference type="InterPro" id="IPR020070">
    <property type="entry name" value="Ribosomal_bL9_N"/>
</dbReference>
<dbReference type="Proteomes" id="UP001479436">
    <property type="component" value="Unassembled WGS sequence"/>
</dbReference>
<evidence type="ECO:0000256" key="1">
    <source>
        <dbReference type="ARBA" id="ARBA00010605"/>
    </source>
</evidence>
<sequence length="105" mass="11828">MFQSKVRSVVSVLASPFSKGVYSTPSRITCSNLEFRRGAGVMRQKKGIEIKLLADVKNLGKKDSIVVVKPGHMRDDLFPKRLAEYVVKRRVHRNRAAEEAAKESK</sequence>
<evidence type="ECO:0000313" key="5">
    <source>
        <dbReference type="EMBL" id="KAK9768733.1"/>
    </source>
</evidence>
<proteinExistence type="inferred from homology"/>
<accession>A0ABR2X4L9</accession>
<dbReference type="EMBL" id="JASJQH010000007">
    <property type="protein sequence ID" value="KAK9768733.1"/>
    <property type="molecule type" value="Genomic_DNA"/>
</dbReference>
<comment type="similarity">
    <text evidence="1">Belongs to the bacterial ribosomal protein bL9 family.</text>
</comment>
<name>A0ABR2X4L9_9FUNG</name>